<proteinExistence type="inferred from homology"/>
<dbReference type="Gene3D" id="3.40.30.10">
    <property type="entry name" value="Glutaredoxin"/>
    <property type="match status" value="1"/>
</dbReference>
<organism evidence="5 7">
    <name type="scientific">Photobacterium aphoticum</name>
    <dbReference type="NCBI Taxonomy" id="754436"/>
    <lineage>
        <taxon>Bacteria</taxon>
        <taxon>Pseudomonadati</taxon>
        <taxon>Pseudomonadota</taxon>
        <taxon>Gammaproteobacteria</taxon>
        <taxon>Vibrionales</taxon>
        <taxon>Vibrionaceae</taxon>
        <taxon>Photobacterium</taxon>
    </lineage>
</organism>
<evidence type="ECO:0000313" key="7">
    <source>
        <dbReference type="Proteomes" id="UP000029227"/>
    </source>
</evidence>
<comment type="similarity">
    <text evidence="1 3 4">Belongs to the ArsC family.</text>
</comment>
<dbReference type="OrthoDB" id="9790554at2"/>
<evidence type="ECO:0000256" key="3">
    <source>
        <dbReference type="PROSITE-ProRule" id="PRU01282"/>
    </source>
</evidence>
<evidence type="ECO:0000256" key="1">
    <source>
        <dbReference type="ARBA" id="ARBA00007198"/>
    </source>
</evidence>
<evidence type="ECO:0000256" key="4">
    <source>
        <dbReference type="RuleBase" id="RU362029"/>
    </source>
</evidence>
<dbReference type="GO" id="GO:0008794">
    <property type="term" value="F:arsenate reductase (glutaredoxin) activity"/>
    <property type="evidence" value="ECO:0007669"/>
    <property type="project" value="UniProtKB-UniRule"/>
</dbReference>
<dbReference type="PROSITE" id="PS51353">
    <property type="entry name" value="ARSC"/>
    <property type="match status" value="1"/>
</dbReference>
<dbReference type="PATRIC" id="fig|754436.4.peg.3908"/>
<dbReference type="PANTHER" id="PTHR30041">
    <property type="entry name" value="ARSENATE REDUCTASE"/>
    <property type="match status" value="1"/>
</dbReference>
<dbReference type="InterPro" id="IPR036249">
    <property type="entry name" value="Thioredoxin-like_sf"/>
</dbReference>
<sequence>MSVVIYHNPRCSKSRETLALLEEKGITPTIIKYLDDTPSVEQLHTLQQQLGFAAVRDMMRTKEALYKELALGEASVTDAQLFEAMHANPKLIERPIVVNGDKAAMGRPPENVLTVL</sequence>
<comment type="caution">
    <text evidence="5">The sequence shown here is derived from an EMBL/GenBank/DDBJ whole genome shotgun (WGS) entry which is preliminary data.</text>
</comment>
<dbReference type="Proteomes" id="UP000036426">
    <property type="component" value="Unassembled WGS sequence"/>
</dbReference>
<dbReference type="NCBIfam" id="TIGR00014">
    <property type="entry name" value="arsC"/>
    <property type="match status" value="1"/>
</dbReference>
<name>A0A090QZ96_9GAMM</name>
<dbReference type="CDD" id="cd03034">
    <property type="entry name" value="ArsC_ArsC"/>
    <property type="match status" value="1"/>
</dbReference>
<dbReference type="Pfam" id="PF03960">
    <property type="entry name" value="ArsC"/>
    <property type="match status" value="1"/>
</dbReference>
<evidence type="ECO:0000313" key="8">
    <source>
        <dbReference type="Proteomes" id="UP000036426"/>
    </source>
</evidence>
<protein>
    <recommendedName>
        <fullName evidence="4">Arsenate reductase</fullName>
        <ecNumber evidence="4">1.20.4.1</ecNumber>
    </recommendedName>
</protein>
<dbReference type="InterPro" id="IPR006660">
    <property type="entry name" value="Arsenate_reductase-like"/>
</dbReference>
<dbReference type="InterPro" id="IPR006659">
    <property type="entry name" value="Arsenate_reductase"/>
</dbReference>
<reference evidence="5 7" key="1">
    <citation type="journal article" date="2014" name="Genome Announc.">
        <title>Draft Genome Sequences of Two Vibrionaceae Species, Vibrio ponticus C121 and Photobacterium aphoticum C119, Isolated as Coral Reef Microbiota.</title>
        <authorList>
            <person name="Al-saari N."/>
            <person name="Meirelles P.M."/>
            <person name="Mino S."/>
            <person name="Suda W."/>
            <person name="Oshima K."/>
            <person name="Hattori M."/>
            <person name="Ohkuma M."/>
            <person name="Thompson F.L."/>
            <person name="Gomez-Gil B."/>
            <person name="Sawabe T."/>
            <person name="Sawabe T."/>
        </authorList>
    </citation>
    <scope>NUCLEOTIDE SEQUENCE [LARGE SCALE GENOMIC DNA]</scope>
    <source>
        <strain evidence="5 7">JCM 19237</strain>
    </source>
</reference>
<dbReference type="Proteomes" id="UP000029227">
    <property type="component" value="Unassembled WGS sequence"/>
</dbReference>
<dbReference type="STRING" id="754436.JCM19237_71"/>
<evidence type="ECO:0000256" key="2">
    <source>
        <dbReference type="ARBA" id="ARBA00023002"/>
    </source>
</evidence>
<accession>A0A090QZ96</accession>
<keyword evidence="8" id="KW-1185">Reference proteome</keyword>
<dbReference type="EMBL" id="BBMN01000026">
    <property type="protein sequence ID" value="GAL08475.1"/>
    <property type="molecule type" value="Genomic_DNA"/>
</dbReference>
<dbReference type="EMBL" id="LDOV01000036">
    <property type="protein sequence ID" value="KLU99221.1"/>
    <property type="molecule type" value="Genomic_DNA"/>
</dbReference>
<dbReference type="SUPFAM" id="SSF52833">
    <property type="entry name" value="Thioredoxin-like"/>
    <property type="match status" value="1"/>
</dbReference>
<dbReference type="PANTHER" id="PTHR30041:SF4">
    <property type="entry name" value="ARSENATE REDUCTASE"/>
    <property type="match status" value="1"/>
</dbReference>
<dbReference type="RefSeq" id="WP_047875927.1">
    <property type="nucleotide sequence ID" value="NZ_BMYC01000024.1"/>
</dbReference>
<evidence type="ECO:0000313" key="5">
    <source>
        <dbReference type="EMBL" id="GAL08475.1"/>
    </source>
</evidence>
<dbReference type="EC" id="1.20.4.1" evidence="4"/>
<dbReference type="AlphaFoldDB" id="A0A090QZ96"/>
<evidence type="ECO:0000313" key="6">
    <source>
        <dbReference type="EMBL" id="KLU99221.1"/>
    </source>
</evidence>
<reference evidence="6 8" key="2">
    <citation type="submission" date="2015-05" db="EMBL/GenBank/DDBJ databases">
        <title>Photobacterium galathea sp. nov.</title>
        <authorList>
            <person name="Machado H."/>
            <person name="Gram L."/>
        </authorList>
    </citation>
    <scope>NUCLEOTIDE SEQUENCE [LARGE SCALE GENOMIC DNA]</scope>
    <source>
        <strain evidence="6 8">DSM 25995</strain>
    </source>
</reference>
<gene>
    <name evidence="6" type="ORF">ABT58_18470</name>
    <name evidence="5" type="ORF">JCM19237_71</name>
</gene>
<comment type="catalytic activity">
    <reaction evidence="4">
        <text>[glutaredoxin]-dithiol + arsenate + glutathione + H(+) = glutathionyl-S-S-[glutaredoxin] + arsenite + H2O</text>
        <dbReference type="Rhea" id="RHEA:22016"/>
        <dbReference type="Rhea" id="RHEA-COMP:10729"/>
        <dbReference type="Rhea" id="RHEA-COMP:17668"/>
        <dbReference type="ChEBI" id="CHEBI:15377"/>
        <dbReference type="ChEBI" id="CHEBI:15378"/>
        <dbReference type="ChEBI" id="CHEBI:29242"/>
        <dbReference type="ChEBI" id="CHEBI:29950"/>
        <dbReference type="ChEBI" id="CHEBI:48597"/>
        <dbReference type="ChEBI" id="CHEBI:57925"/>
        <dbReference type="ChEBI" id="CHEBI:146199"/>
        <dbReference type="EC" id="1.20.4.1"/>
    </reaction>
</comment>
<dbReference type="eggNOG" id="COG1393">
    <property type="taxonomic scope" value="Bacteria"/>
</dbReference>
<keyword evidence="2 4" id="KW-0560">Oxidoreductase</keyword>